<dbReference type="RefSeq" id="WP_076401079.1">
    <property type="nucleotide sequence ID" value="NZ_FTOA01000005.1"/>
</dbReference>
<name>A0A1N7NJ03_9PROT</name>
<dbReference type="STRING" id="80876.SAMN05421779_105149"/>
<organism evidence="1 2">
    <name type="scientific">Insolitispirillum peregrinum</name>
    <dbReference type="NCBI Taxonomy" id="80876"/>
    <lineage>
        <taxon>Bacteria</taxon>
        <taxon>Pseudomonadati</taxon>
        <taxon>Pseudomonadota</taxon>
        <taxon>Alphaproteobacteria</taxon>
        <taxon>Rhodospirillales</taxon>
        <taxon>Novispirillaceae</taxon>
        <taxon>Insolitispirillum</taxon>
    </lineage>
</organism>
<reference evidence="1 2" key="1">
    <citation type="submission" date="2017-01" db="EMBL/GenBank/DDBJ databases">
        <authorList>
            <person name="Mah S.A."/>
            <person name="Swanson W.J."/>
            <person name="Moy G.W."/>
            <person name="Vacquier V.D."/>
        </authorList>
    </citation>
    <scope>NUCLEOTIDE SEQUENCE [LARGE SCALE GENOMIC DNA]</scope>
    <source>
        <strain evidence="1 2">DSM 11589</strain>
    </source>
</reference>
<dbReference type="Proteomes" id="UP000185678">
    <property type="component" value="Unassembled WGS sequence"/>
</dbReference>
<sequence length="404" mass="43965">MLPPVLDIHLVWHPDDDLKARPIAEAIIDHYQGDCFSGLLGGAVEVFVRSAGWHGPGSAPRPVPLPGDAGPVRSAARVVVLALLGPGLAAATGRSGPWSDWLEQVRDVAEARPAEVRLWGLALCRSAVTSTGLQSLFADRQLLASPDVMNDADDTMLMRDLSQSLTQFLRGSSQPIQVFISHSKHMDPGTEQAIKALVATVRMEVLKTRLAEFFDSAAIQTGDDWAAVLKRNAADGAMLCLRTDSYAGREWCHREVVTAKLNGVPVVALDALQRGDGRGSFLLDHIPRVPARRKKKRWSKHSIREALLRLVDECLKRALWQHQEILARGLTPVSWWAPHAPEPLTLADRLTTHRPVAGQPLVILHPDPPLTPCERQALGTVAALAGIPADTLDILTPRTLSARS</sequence>
<dbReference type="Gene3D" id="3.40.50.10140">
    <property type="entry name" value="Toll/interleukin-1 receptor homology (TIR) domain"/>
    <property type="match status" value="1"/>
</dbReference>
<dbReference type="EMBL" id="FTOA01000005">
    <property type="protein sequence ID" value="SIS98169.1"/>
    <property type="molecule type" value="Genomic_DNA"/>
</dbReference>
<evidence type="ECO:0008006" key="3">
    <source>
        <dbReference type="Google" id="ProtNLM"/>
    </source>
</evidence>
<keyword evidence="2" id="KW-1185">Reference proteome</keyword>
<proteinExistence type="predicted"/>
<gene>
    <name evidence="1" type="ORF">SAMN05421779_105149</name>
</gene>
<dbReference type="InterPro" id="IPR035897">
    <property type="entry name" value="Toll_tir_struct_dom_sf"/>
</dbReference>
<protein>
    <recommendedName>
        <fullName evidence="3">TIR domain-containing protein</fullName>
    </recommendedName>
</protein>
<evidence type="ECO:0000313" key="1">
    <source>
        <dbReference type="EMBL" id="SIS98169.1"/>
    </source>
</evidence>
<dbReference type="AlphaFoldDB" id="A0A1N7NJ03"/>
<accession>A0A1N7NJ03</accession>
<evidence type="ECO:0000313" key="2">
    <source>
        <dbReference type="Proteomes" id="UP000185678"/>
    </source>
</evidence>